<dbReference type="RefSeq" id="WP_345035809.1">
    <property type="nucleotide sequence ID" value="NZ_BAAAYL010000001.1"/>
</dbReference>
<keyword evidence="3" id="KW-0812">Transmembrane</keyword>
<dbReference type="Gene3D" id="2.60.40.1240">
    <property type="match status" value="1"/>
</dbReference>
<protein>
    <recommendedName>
        <fullName evidence="8">DUF4190 domain-containing protein</fullName>
    </recommendedName>
</protein>
<feature type="domain" description="DUF4190" evidence="5">
    <location>
        <begin position="33"/>
        <end position="101"/>
    </location>
</feature>
<keyword evidence="7" id="KW-1185">Reference proteome</keyword>
<gene>
    <name evidence="6" type="ORF">GCM10020367_19040</name>
</gene>
<dbReference type="Proteomes" id="UP001499990">
    <property type="component" value="Unassembled WGS sequence"/>
</dbReference>
<feature type="compositionally biased region" description="Pro residues" evidence="2">
    <location>
        <begin position="9"/>
        <end position="21"/>
    </location>
</feature>
<dbReference type="EMBL" id="BAAAYL010000001">
    <property type="protein sequence ID" value="GAA3370832.1"/>
    <property type="molecule type" value="Genomic_DNA"/>
</dbReference>
<dbReference type="Pfam" id="PF13828">
    <property type="entry name" value="DUF4190"/>
    <property type="match status" value="1"/>
</dbReference>
<evidence type="ECO:0000256" key="1">
    <source>
        <dbReference type="ARBA" id="ARBA00022729"/>
    </source>
</evidence>
<feature type="transmembrane region" description="Helical" evidence="3">
    <location>
        <begin position="33"/>
        <end position="66"/>
    </location>
</feature>
<feature type="region of interest" description="Disordered" evidence="2">
    <location>
        <begin position="1"/>
        <end position="21"/>
    </location>
</feature>
<keyword evidence="3" id="KW-0472">Membrane</keyword>
<feature type="transmembrane region" description="Helical" evidence="3">
    <location>
        <begin position="87"/>
        <end position="111"/>
    </location>
</feature>
<dbReference type="InterPro" id="IPR029050">
    <property type="entry name" value="Immunoprotect_excell_Ig-like"/>
</dbReference>
<evidence type="ECO:0000256" key="2">
    <source>
        <dbReference type="SAM" id="MobiDB-lite"/>
    </source>
</evidence>
<feature type="domain" description="DUF4352" evidence="4">
    <location>
        <begin position="162"/>
        <end position="268"/>
    </location>
</feature>
<evidence type="ECO:0000313" key="6">
    <source>
        <dbReference type="EMBL" id="GAA3370832.1"/>
    </source>
</evidence>
<feature type="compositionally biased region" description="Low complexity" evidence="2">
    <location>
        <begin position="127"/>
        <end position="145"/>
    </location>
</feature>
<accession>A0ABP6S8X5</accession>
<evidence type="ECO:0000256" key="3">
    <source>
        <dbReference type="SAM" id="Phobius"/>
    </source>
</evidence>
<sequence length="279" mass="29045">MTMPENTPGGPPWGPPPGFTAPYPPAQQARNGLGVAALIVGIAGVVFGLIPILFWISGLLGILALIFGLIGHSRARQGLATNKGMALAGTILGGVSLLMAVAGVIITVMVVKDATEEIKKEIDKVEASAAAPDSSDSSGGESSAPKAPELKLGDTYTYKDGVKVTVSKPSAYEPDEFAVGHKKGNKAVQLTITIVNGSNEQIDITTALPDVRDANGAEAEQVFDGSNATTMFNGKLLPGKQAVAKFIWSLPADAATSMELQMEPELFKYETAIWSGPVR</sequence>
<evidence type="ECO:0008006" key="8">
    <source>
        <dbReference type="Google" id="ProtNLM"/>
    </source>
</evidence>
<proteinExistence type="predicted"/>
<name>A0ABP6S8X5_9ACTN</name>
<keyword evidence="1" id="KW-0732">Signal</keyword>
<keyword evidence="3" id="KW-1133">Transmembrane helix</keyword>
<dbReference type="InterPro" id="IPR025241">
    <property type="entry name" value="DUF4190"/>
</dbReference>
<evidence type="ECO:0000313" key="7">
    <source>
        <dbReference type="Proteomes" id="UP001499990"/>
    </source>
</evidence>
<evidence type="ECO:0000259" key="5">
    <source>
        <dbReference type="Pfam" id="PF13828"/>
    </source>
</evidence>
<dbReference type="Pfam" id="PF11611">
    <property type="entry name" value="DUF4352"/>
    <property type="match status" value="1"/>
</dbReference>
<evidence type="ECO:0000259" key="4">
    <source>
        <dbReference type="Pfam" id="PF11611"/>
    </source>
</evidence>
<feature type="region of interest" description="Disordered" evidence="2">
    <location>
        <begin position="125"/>
        <end position="149"/>
    </location>
</feature>
<dbReference type="InterPro" id="IPR029051">
    <property type="entry name" value="DUF4352"/>
</dbReference>
<organism evidence="6 7">
    <name type="scientific">Streptomyces sannanensis</name>
    <dbReference type="NCBI Taxonomy" id="285536"/>
    <lineage>
        <taxon>Bacteria</taxon>
        <taxon>Bacillati</taxon>
        <taxon>Actinomycetota</taxon>
        <taxon>Actinomycetes</taxon>
        <taxon>Kitasatosporales</taxon>
        <taxon>Streptomycetaceae</taxon>
        <taxon>Streptomyces</taxon>
    </lineage>
</organism>
<comment type="caution">
    <text evidence="6">The sequence shown here is derived from an EMBL/GenBank/DDBJ whole genome shotgun (WGS) entry which is preliminary data.</text>
</comment>
<reference evidence="7" key="1">
    <citation type="journal article" date="2019" name="Int. J. Syst. Evol. Microbiol.">
        <title>The Global Catalogue of Microorganisms (GCM) 10K type strain sequencing project: providing services to taxonomists for standard genome sequencing and annotation.</title>
        <authorList>
            <consortium name="The Broad Institute Genomics Platform"/>
            <consortium name="The Broad Institute Genome Sequencing Center for Infectious Disease"/>
            <person name="Wu L."/>
            <person name="Ma J."/>
        </authorList>
    </citation>
    <scope>NUCLEOTIDE SEQUENCE [LARGE SCALE GENOMIC DNA]</scope>
    <source>
        <strain evidence="7">JCM 9651</strain>
    </source>
</reference>